<feature type="transmembrane region" description="Helical" evidence="2">
    <location>
        <begin position="99"/>
        <end position="117"/>
    </location>
</feature>
<dbReference type="EMBL" id="RJKN01000011">
    <property type="protein sequence ID" value="ROP26668.1"/>
    <property type="molecule type" value="Genomic_DNA"/>
</dbReference>
<dbReference type="Pfam" id="PF11361">
    <property type="entry name" value="DUF3159"/>
    <property type="match status" value="2"/>
</dbReference>
<dbReference type="InterPro" id="IPR016566">
    <property type="entry name" value="UCP010219"/>
</dbReference>
<feature type="transmembrane region" description="Helical" evidence="2">
    <location>
        <begin position="185"/>
        <end position="205"/>
    </location>
</feature>
<sequence>MSGPAPEHGGAPGAPDGGRGGDGDVPEPVAAAAAPGADGAAGPAGTTGRPSARSGLAAVAGPDFSVAEALGGPRGIAEVALPTLVFVTVFSLTRDLRTAGLAAVGASVVLVLARVVTRSSPNQALSGLVGVAVCALVASRTGEARDFFALGLLTNVVYAAVYAVSTLPTPGFRVPFTQGRRRVPAGPWPVLGLALGFVTGEGLAWKQDPRRLRVYVQVTWVWISVFVLRLLVQGPLYLADAVGALGVARLFMGFPLFGLAAYVTWVLVRRVPATRPEDVAGR</sequence>
<keyword evidence="2" id="KW-1133">Transmembrane helix</keyword>
<dbReference type="AlphaFoldDB" id="A0A3N1G930"/>
<proteinExistence type="predicted"/>
<feature type="transmembrane region" description="Helical" evidence="2">
    <location>
        <begin position="244"/>
        <end position="268"/>
    </location>
</feature>
<evidence type="ECO:0000256" key="2">
    <source>
        <dbReference type="SAM" id="Phobius"/>
    </source>
</evidence>
<feature type="transmembrane region" description="Helical" evidence="2">
    <location>
        <begin position="212"/>
        <end position="232"/>
    </location>
</feature>
<feature type="transmembrane region" description="Helical" evidence="2">
    <location>
        <begin position="123"/>
        <end position="140"/>
    </location>
</feature>
<feature type="region of interest" description="Disordered" evidence="1">
    <location>
        <begin position="1"/>
        <end position="54"/>
    </location>
</feature>
<keyword evidence="2" id="KW-0812">Transmembrane</keyword>
<feature type="compositionally biased region" description="Gly residues" evidence="1">
    <location>
        <begin position="10"/>
        <end position="20"/>
    </location>
</feature>
<reference evidence="3 4" key="1">
    <citation type="journal article" date="2015" name="Stand. Genomic Sci.">
        <title>Genomic Encyclopedia of Bacterial and Archaeal Type Strains, Phase III: the genomes of soil and plant-associated and newly described type strains.</title>
        <authorList>
            <person name="Whitman W.B."/>
            <person name="Woyke T."/>
            <person name="Klenk H.P."/>
            <person name="Zhou Y."/>
            <person name="Lilburn T.G."/>
            <person name="Beck B.J."/>
            <person name="De Vos P."/>
            <person name="Vandamme P."/>
            <person name="Eisen J.A."/>
            <person name="Garrity G."/>
            <person name="Hugenholtz P."/>
            <person name="Kyrpides N.C."/>
        </authorList>
    </citation>
    <scope>NUCLEOTIDE SEQUENCE [LARGE SCALE GENOMIC DNA]</scope>
    <source>
        <strain evidence="3 4">CECT 7306</strain>
    </source>
</reference>
<protein>
    <submittedName>
        <fullName evidence="3">Uncharacterized protein DUF3159</fullName>
    </submittedName>
</protein>
<evidence type="ECO:0000313" key="3">
    <source>
        <dbReference type="EMBL" id="ROP26668.1"/>
    </source>
</evidence>
<evidence type="ECO:0000313" key="4">
    <source>
        <dbReference type="Proteomes" id="UP000276232"/>
    </source>
</evidence>
<dbReference type="InParanoid" id="A0A3N1G930"/>
<comment type="caution">
    <text evidence="3">The sequence shown here is derived from an EMBL/GenBank/DDBJ whole genome shotgun (WGS) entry which is preliminary data.</text>
</comment>
<gene>
    <name evidence="3" type="ORF">EDC03_3305</name>
</gene>
<accession>A0A3N1G930</accession>
<dbReference type="OrthoDB" id="5244221at2"/>
<name>A0A3N1G930_9ACTN</name>
<evidence type="ECO:0000256" key="1">
    <source>
        <dbReference type="SAM" id="MobiDB-lite"/>
    </source>
</evidence>
<organism evidence="3 4">
    <name type="scientific">Pseudokineococcus lusitanus</name>
    <dbReference type="NCBI Taxonomy" id="763993"/>
    <lineage>
        <taxon>Bacteria</taxon>
        <taxon>Bacillati</taxon>
        <taxon>Actinomycetota</taxon>
        <taxon>Actinomycetes</taxon>
        <taxon>Kineosporiales</taxon>
        <taxon>Kineosporiaceae</taxon>
        <taxon>Pseudokineococcus</taxon>
    </lineage>
</organism>
<keyword evidence="4" id="KW-1185">Reference proteome</keyword>
<dbReference type="RefSeq" id="WP_123381359.1">
    <property type="nucleotide sequence ID" value="NZ_RJKN01000011.1"/>
</dbReference>
<feature type="transmembrane region" description="Helical" evidence="2">
    <location>
        <begin position="75"/>
        <end position="92"/>
    </location>
</feature>
<feature type="transmembrane region" description="Helical" evidence="2">
    <location>
        <begin position="147"/>
        <end position="165"/>
    </location>
</feature>
<dbReference type="Proteomes" id="UP000276232">
    <property type="component" value="Unassembled WGS sequence"/>
</dbReference>
<feature type="compositionally biased region" description="Low complexity" evidence="1">
    <location>
        <begin position="26"/>
        <end position="48"/>
    </location>
</feature>
<keyword evidence="2" id="KW-0472">Membrane</keyword>